<feature type="region of interest" description="Disordered" evidence="1">
    <location>
        <begin position="59"/>
        <end position="125"/>
    </location>
</feature>
<evidence type="ECO:0000259" key="2">
    <source>
        <dbReference type="PROSITE" id="PS50846"/>
    </source>
</evidence>
<dbReference type="InterPro" id="IPR036163">
    <property type="entry name" value="HMA_dom_sf"/>
</dbReference>
<dbReference type="InterPro" id="IPR006121">
    <property type="entry name" value="HMA_dom"/>
</dbReference>
<evidence type="ECO:0000256" key="1">
    <source>
        <dbReference type="SAM" id="MobiDB-lite"/>
    </source>
</evidence>
<dbReference type="CDD" id="cd00371">
    <property type="entry name" value="HMA"/>
    <property type="match status" value="1"/>
</dbReference>
<dbReference type="Proteomes" id="UP001497457">
    <property type="component" value="Chromosome 27b"/>
</dbReference>
<protein>
    <recommendedName>
        <fullName evidence="2">HMA domain-containing protein</fullName>
    </recommendedName>
</protein>
<dbReference type="SUPFAM" id="SSF55008">
    <property type="entry name" value="HMA, heavy metal-associated domain"/>
    <property type="match status" value="1"/>
</dbReference>
<name>A0ABC9BSL1_9POAL</name>
<dbReference type="PROSITE" id="PS50846">
    <property type="entry name" value="HMA_2"/>
    <property type="match status" value="1"/>
</dbReference>
<dbReference type="AlphaFoldDB" id="A0ABC9BSL1"/>
<feature type="domain" description="HMA" evidence="2">
    <location>
        <begin position="172"/>
        <end position="237"/>
    </location>
</feature>
<evidence type="ECO:0000313" key="4">
    <source>
        <dbReference type="Proteomes" id="UP001497457"/>
    </source>
</evidence>
<dbReference type="PANTHER" id="PTHR46119:SF8">
    <property type="entry name" value="OS08G0405700 PROTEIN"/>
    <property type="match status" value="1"/>
</dbReference>
<dbReference type="SUPFAM" id="SSF101447">
    <property type="entry name" value="Formin homology 2 domain (FH2 domain)"/>
    <property type="match status" value="1"/>
</dbReference>
<dbReference type="Pfam" id="PF00403">
    <property type="entry name" value="HMA"/>
    <property type="match status" value="1"/>
</dbReference>
<organism evidence="3 4">
    <name type="scientific">Urochloa decumbens</name>
    <dbReference type="NCBI Taxonomy" id="240449"/>
    <lineage>
        <taxon>Eukaryota</taxon>
        <taxon>Viridiplantae</taxon>
        <taxon>Streptophyta</taxon>
        <taxon>Embryophyta</taxon>
        <taxon>Tracheophyta</taxon>
        <taxon>Spermatophyta</taxon>
        <taxon>Magnoliopsida</taxon>
        <taxon>Liliopsida</taxon>
        <taxon>Poales</taxon>
        <taxon>Poaceae</taxon>
        <taxon>PACMAD clade</taxon>
        <taxon>Panicoideae</taxon>
        <taxon>Panicodae</taxon>
        <taxon>Paniceae</taxon>
        <taxon>Melinidinae</taxon>
        <taxon>Urochloa</taxon>
    </lineage>
</organism>
<reference evidence="3" key="1">
    <citation type="submission" date="2024-10" db="EMBL/GenBank/DDBJ databases">
        <authorList>
            <person name="Ryan C."/>
        </authorList>
    </citation>
    <scope>NUCLEOTIDE SEQUENCE [LARGE SCALE GENOMIC DNA]</scope>
</reference>
<evidence type="ECO:0000313" key="3">
    <source>
        <dbReference type="EMBL" id="CAL5006503.1"/>
    </source>
</evidence>
<dbReference type="PANTHER" id="PTHR46119">
    <property type="entry name" value="OS08G0405700 PROTEIN"/>
    <property type="match status" value="1"/>
</dbReference>
<dbReference type="Gene3D" id="3.30.70.100">
    <property type="match status" value="1"/>
</dbReference>
<dbReference type="InterPro" id="IPR044526">
    <property type="entry name" value="NAKR1-3"/>
</dbReference>
<keyword evidence="4" id="KW-1185">Reference proteome</keyword>
<proteinExistence type="predicted"/>
<feature type="compositionally biased region" description="Pro residues" evidence="1">
    <location>
        <begin position="85"/>
        <end position="98"/>
    </location>
</feature>
<accession>A0ABC9BSL1</accession>
<sequence length="237" mass="24025">MRAGGMLCRSQAATAVCVPGDARSMVLPRRADRTIVSAGGGDAAAAAARDLRDVRYARLGGGGESRRRSTSSRRFSSAPRAAAAAPPPPPPPPPPPRPAAVSSGGASCKPRGGVEIRRRGTGAAAAARAPVAVTLPMVTKSLSKEAAAKDLAAATKRVSTAAALAAPGDQVLQVVVMKVAIHCQGCAGKVRKHISKMEGVTSFSIDLESKKVTVMGHVSPAGVLESISKVKKAELLA</sequence>
<feature type="compositionally biased region" description="Low complexity" evidence="1">
    <location>
        <begin position="72"/>
        <end position="84"/>
    </location>
</feature>
<dbReference type="EMBL" id="OZ075137">
    <property type="protein sequence ID" value="CAL5006503.1"/>
    <property type="molecule type" value="Genomic_DNA"/>
</dbReference>
<gene>
    <name evidence="3" type="ORF">URODEC1_LOCUS68059</name>
</gene>